<dbReference type="AlphaFoldDB" id="S4PMW3"/>
<sequence length="169" mass="19319">MSDITPAENLDKMMFYIEKMLESTNDGPVPLLESVSKLVSAKSAENNRFSESGELNVRVCILGDKEHCREAKIYNVPYKSVDNLRNLKKNEKLLEKFINRYDGFLASESVMKLLPELLGSALIKPLKYLQLLNHEECTAEQVEAFENTLKKKMKMVVCLQCLDGSMPYY</sequence>
<accession>S4PMW3</accession>
<name>S4PMW3_9NEOP</name>
<dbReference type="SUPFAM" id="SSF56808">
    <property type="entry name" value="Ribosomal protein L1"/>
    <property type="match status" value="1"/>
</dbReference>
<dbReference type="InterPro" id="IPR028364">
    <property type="entry name" value="Ribosomal_uL1/biogenesis"/>
</dbReference>
<organism evidence="1">
    <name type="scientific">Pararge aegeria</name>
    <name type="common">speckled wood butterfly</name>
    <dbReference type="NCBI Taxonomy" id="116150"/>
    <lineage>
        <taxon>Eukaryota</taxon>
        <taxon>Metazoa</taxon>
        <taxon>Ecdysozoa</taxon>
        <taxon>Arthropoda</taxon>
        <taxon>Hexapoda</taxon>
        <taxon>Insecta</taxon>
        <taxon>Pterygota</taxon>
        <taxon>Neoptera</taxon>
        <taxon>Endopterygota</taxon>
        <taxon>Lepidoptera</taxon>
        <taxon>Glossata</taxon>
        <taxon>Ditrysia</taxon>
        <taxon>Papilionoidea</taxon>
        <taxon>Nymphalidae</taxon>
        <taxon>Satyrinae</taxon>
        <taxon>Satyrini</taxon>
        <taxon>Parargina</taxon>
        <taxon>Pararge</taxon>
    </lineage>
</organism>
<keyword evidence="1" id="KW-0687">Ribonucleoprotein</keyword>
<protein>
    <submittedName>
        <fullName evidence="1">Ribosomal protein L10A</fullName>
    </submittedName>
</protein>
<keyword evidence="1" id="KW-0689">Ribosomal protein</keyword>
<dbReference type="InterPro" id="IPR023674">
    <property type="entry name" value="Ribosomal_uL1-like"/>
</dbReference>
<dbReference type="Pfam" id="PF00687">
    <property type="entry name" value="Ribosomal_L1"/>
    <property type="match status" value="1"/>
</dbReference>
<reference evidence="1" key="2">
    <citation type="submission" date="2013-05" db="EMBL/GenBank/DDBJ databases">
        <authorList>
            <person name="Carter J.-M."/>
            <person name="Baker S.C."/>
            <person name="Pink R."/>
            <person name="Carter D.R.F."/>
            <person name="Collins A."/>
            <person name="Tomlin J."/>
            <person name="Gibbs M."/>
            <person name="Breuker C.J."/>
        </authorList>
    </citation>
    <scope>NUCLEOTIDE SEQUENCE</scope>
    <source>
        <tissue evidence="1">Ovary</tissue>
    </source>
</reference>
<dbReference type="EMBL" id="GAIX01003335">
    <property type="protein sequence ID" value="JAA89225.1"/>
    <property type="molecule type" value="Transcribed_RNA"/>
</dbReference>
<dbReference type="Gene3D" id="3.40.50.790">
    <property type="match status" value="1"/>
</dbReference>
<dbReference type="GO" id="GO:0005840">
    <property type="term" value="C:ribosome"/>
    <property type="evidence" value="ECO:0007669"/>
    <property type="project" value="UniProtKB-KW"/>
</dbReference>
<dbReference type="InterPro" id="IPR016095">
    <property type="entry name" value="Ribosomal_uL1_3-a/b-sand"/>
</dbReference>
<evidence type="ECO:0000313" key="1">
    <source>
        <dbReference type="EMBL" id="JAA89225.1"/>
    </source>
</evidence>
<reference evidence="1" key="1">
    <citation type="journal article" date="2013" name="BMC Genomics">
        <title>Unscrambling butterfly oogenesis.</title>
        <authorList>
            <person name="Carter J.M."/>
            <person name="Baker S.C."/>
            <person name="Pink R."/>
            <person name="Carter D.R."/>
            <person name="Collins A."/>
            <person name="Tomlin J."/>
            <person name="Gibbs M."/>
            <person name="Breuker C.J."/>
        </authorList>
    </citation>
    <scope>NUCLEOTIDE SEQUENCE</scope>
    <source>
        <tissue evidence="1">Ovary</tissue>
    </source>
</reference>
<proteinExistence type="predicted"/>